<accession>A0A0D8YBS4</accession>
<protein>
    <submittedName>
        <fullName evidence="1">Uncharacterized protein</fullName>
    </submittedName>
</protein>
<dbReference type="Proteomes" id="UP000053766">
    <property type="component" value="Unassembled WGS sequence"/>
</dbReference>
<evidence type="ECO:0000313" key="1">
    <source>
        <dbReference type="EMBL" id="KJH53499.1"/>
    </source>
</evidence>
<organism evidence="1 2">
    <name type="scientific">Dictyocaulus viviparus</name>
    <name type="common">Bovine lungworm</name>
    <dbReference type="NCBI Taxonomy" id="29172"/>
    <lineage>
        <taxon>Eukaryota</taxon>
        <taxon>Metazoa</taxon>
        <taxon>Ecdysozoa</taxon>
        <taxon>Nematoda</taxon>
        <taxon>Chromadorea</taxon>
        <taxon>Rhabditida</taxon>
        <taxon>Rhabditina</taxon>
        <taxon>Rhabditomorpha</taxon>
        <taxon>Strongyloidea</taxon>
        <taxon>Metastrongylidae</taxon>
        <taxon>Dictyocaulus</taxon>
    </lineage>
</organism>
<sequence length="240" mass="28223">MEFREDQKINQANEQAEGFFMIYSEDFTSHLKEYRNFKNSKKKTPNSKIDGKQLRRSKRQVIYEDVVDDRNDDSDAEEAILRRQLEQLTDDELASLSHIARNDMNRYVKPRYVTVPQYEIIEIPDEILDNAVMEVYPRDRRSVVPVEWSEVHEPEEAQYSVGDAILPQARIRIDLQMSSVLAILTSLWDRETGKRDYFAVPQEAVIEALKQEQDEQELRDRIAELAQILNERAYRGGVRL</sequence>
<dbReference type="EMBL" id="KN716151">
    <property type="protein sequence ID" value="KJH53499.1"/>
    <property type="molecule type" value="Genomic_DNA"/>
</dbReference>
<dbReference type="AlphaFoldDB" id="A0A0D8YBS4"/>
<evidence type="ECO:0000313" key="2">
    <source>
        <dbReference type="Proteomes" id="UP000053766"/>
    </source>
</evidence>
<reference evidence="1 2" key="1">
    <citation type="submission" date="2013-11" db="EMBL/GenBank/DDBJ databases">
        <title>Draft genome of the bovine lungworm Dictyocaulus viviparus.</title>
        <authorList>
            <person name="Mitreva M."/>
        </authorList>
    </citation>
    <scope>NUCLEOTIDE SEQUENCE [LARGE SCALE GENOMIC DNA]</scope>
    <source>
        <strain evidence="1 2">HannoverDv2000</strain>
    </source>
</reference>
<reference evidence="2" key="2">
    <citation type="journal article" date="2016" name="Sci. Rep.">
        <title>Dictyocaulus viviparus genome, variome and transcriptome elucidate lungworm biology and support future intervention.</title>
        <authorList>
            <person name="McNulty S.N."/>
            <person name="Strube C."/>
            <person name="Rosa B.A."/>
            <person name="Martin J.C."/>
            <person name="Tyagi R."/>
            <person name="Choi Y.J."/>
            <person name="Wang Q."/>
            <person name="Hallsworth Pepin K."/>
            <person name="Zhang X."/>
            <person name="Ozersky P."/>
            <person name="Wilson R.K."/>
            <person name="Sternberg P.W."/>
            <person name="Gasser R.B."/>
            <person name="Mitreva M."/>
        </authorList>
    </citation>
    <scope>NUCLEOTIDE SEQUENCE [LARGE SCALE GENOMIC DNA]</scope>
    <source>
        <strain evidence="2">HannoverDv2000</strain>
    </source>
</reference>
<keyword evidence="2" id="KW-1185">Reference proteome</keyword>
<dbReference type="OrthoDB" id="5850536at2759"/>
<proteinExistence type="predicted"/>
<name>A0A0D8YBS4_DICVI</name>
<gene>
    <name evidence="1" type="ORF">DICVIV_00242</name>
</gene>